<keyword evidence="1" id="KW-0812">Transmembrane</keyword>
<keyword evidence="4" id="KW-1185">Reference proteome</keyword>
<evidence type="ECO:0000313" key="3">
    <source>
        <dbReference type="EMBL" id="SDK16643.1"/>
    </source>
</evidence>
<keyword evidence="2" id="KW-0732">Signal</keyword>
<evidence type="ECO:0000256" key="2">
    <source>
        <dbReference type="SAM" id="SignalP"/>
    </source>
</evidence>
<sequence length="297" mass="33246">MKHIFLWWLTACLTSGLALAEAQPTTVQVVSVHNPALYAGVQIGDVLQRSVKLAVAANDQLVENDLPLKGLQRNGVELRQIQVENQSQGSKKIYTLAFDYQVFASSGKPVQLQLPVEKITFSSGATYELPSWRFWLMAQLPDRLQKAKESVIPQYRPPLLDTQTPQRMLVLSLVLAVVGSLVLLYRNADWTLPMMKGHFAQAYRKLKKLPANAAGQKQAALIVQHALNQRFGQQMLSNHVAEFVAQQPAFKPLEQEIHQFFAQANAVLYAGQATQAAAYLQQCKALTRQLRDRERGM</sequence>
<dbReference type="EMBL" id="FNFX01000001">
    <property type="protein sequence ID" value="SDK16643.1"/>
    <property type="molecule type" value="Genomic_DNA"/>
</dbReference>
<dbReference type="OrthoDB" id="8532455at2"/>
<dbReference type="RefSeq" id="WP_091469162.1">
    <property type="nucleotide sequence ID" value="NZ_FNFX01000001.1"/>
</dbReference>
<name>A0A1G8ZNQ7_9PROT</name>
<dbReference type="STRING" id="492660.SAMN05192566_0425"/>
<feature type="signal peptide" evidence="2">
    <location>
        <begin position="1"/>
        <end position="20"/>
    </location>
</feature>
<accession>A0A1G8ZNQ7</accession>
<organism evidence="3 4">
    <name type="scientific">Methylophilus rhizosphaerae</name>
    <dbReference type="NCBI Taxonomy" id="492660"/>
    <lineage>
        <taxon>Bacteria</taxon>
        <taxon>Pseudomonadati</taxon>
        <taxon>Pseudomonadota</taxon>
        <taxon>Betaproteobacteria</taxon>
        <taxon>Nitrosomonadales</taxon>
        <taxon>Methylophilaceae</taxon>
        <taxon>Methylophilus</taxon>
    </lineage>
</organism>
<gene>
    <name evidence="3" type="ORF">SAMN05192566_0425</name>
</gene>
<feature type="chain" id="PRO_5011563477" evidence="2">
    <location>
        <begin position="21"/>
        <end position="297"/>
    </location>
</feature>
<proteinExistence type="predicted"/>
<keyword evidence="1" id="KW-1133">Transmembrane helix</keyword>
<evidence type="ECO:0000313" key="4">
    <source>
        <dbReference type="Proteomes" id="UP000198629"/>
    </source>
</evidence>
<reference evidence="4" key="1">
    <citation type="submission" date="2016-10" db="EMBL/GenBank/DDBJ databases">
        <authorList>
            <person name="Varghese N."/>
            <person name="Submissions S."/>
        </authorList>
    </citation>
    <scope>NUCLEOTIDE SEQUENCE [LARGE SCALE GENOMIC DNA]</scope>
    <source>
        <strain evidence="4">CBMB127</strain>
    </source>
</reference>
<evidence type="ECO:0000256" key="1">
    <source>
        <dbReference type="SAM" id="Phobius"/>
    </source>
</evidence>
<dbReference type="AlphaFoldDB" id="A0A1G8ZNQ7"/>
<keyword evidence="1" id="KW-0472">Membrane</keyword>
<protein>
    <submittedName>
        <fullName evidence="3">MxaA protein</fullName>
    </submittedName>
</protein>
<feature type="transmembrane region" description="Helical" evidence="1">
    <location>
        <begin position="168"/>
        <end position="185"/>
    </location>
</feature>
<dbReference type="Proteomes" id="UP000198629">
    <property type="component" value="Unassembled WGS sequence"/>
</dbReference>